<dbReference type="InterPro" id="IPR050179">
    <property type="entry name" value="Trans_hexapeptide_repeat"/>
</dbReference>
<dbReference type="PANTHER" id="PTHR43300">
    <property type="entry name" value="ACETYLTRANSFERASE"/>
    <property type="match status" value="1"/>
</dbReference>
<dbReference type="Pfam" id="PF14805">
    <property type="entry name" value="THDPS_N_2"/>
    <property type="match status" value="1"/>
</dbReference>
<gene>
    <name evidence="3" type="primary">dapD</name>
    <name evidence="3" type="ORF">rosag_39130</name>
</gene>
<dbReference type="NCBIfam" id="NF008808">
    <property type="entry name" value="PRK11830.1"/>
    <property type="match status" value="1"/>
</dbReference>
<dbReference type="PANTHER" id="PTHR43300:SF10">
    <property type="entry name" value="2,3,4,5-TETRAHYDROPYRIDINE-2,6-DICARBOXYLATE N-ACETYLTRANSFERASE"/>
    <property type="match status" value="1"/>
</dbReference>
<evidence type="ECO:0000256" key="1">
    <source>
        <dbReference type="ARBA" id="ARBA00007274"/>
    </source>
</evidence>
<organism evidence="3 4">
    <name type="scientific">Roseisolibacter agri</name>
    <dbReference type="NCBI Taxonomy" id="2014610"/>
    <lineage>
        <taxon>Bacteria</taxon>
        <taxon>Pseudomonadati</taxon>
        <taxon>Gemmatimonadota</taxon>
        <taxon>Gemmatimonadia</taxon>
        <taxon>Gemmatimonadales</taxon>
        <taxon>Gemmatimonadaceae</taxon>
        <taxon>Roseisolibacter</taxon>
    </lineage>
</organism>
<keyword evidence="4" id="KW-1185">Reference proteome</keyword>
<comment type="similarity">
    <text evidence="1">Belongs to the transferase hexapeptide repeat family.</text>
</comment>
<dbReference type="InterPro" id="IPR011004">
    <property type="entry name" value="Trimer_LpxA-like_sf"/>
</dbReference>
<dbReference type="SUPFAM" id="SSF51161">
    <property type="entry name" value="Trimeric LpxA-like enzymes"/>
    <property type="match status" value="1"/>
</dbReference>
<accession>A0AA37V279</accession>
<evidence type="ECO:0000313" key="4">
    <source>
        <dbReference type="Proteomes" id="UP001161325"/>
    </source>
</evidence>
<name>A0AA37V279_9BACT</name>
<dbReference type="InterPro" id="IPR023180">
    <property type="entry name" value="THP_succinylTrfase_dom1"/>
</dbReference>
<dbReference type="AlphaFoldDB" id="A0AA37V279"/>
<dbReference type="Proteomes" id="UP001161325">
    <property type="component" value="Unassembled WGS sequence"/>
</dbReference>
<dbReference type="Gene3D" id="1.10.166.10">
    <property type="entry name" value="Tetrahydrodipicolinate-N-succinyltransferase, N-terminal domain"/>
    <property type="match status" value="1"/>
</dbReference>
<sequence>MTVNLQELEHRILEAAETPAGSALPNYAATTVEQLLTALERGDVRAASRGDDGRWRAVPWVKRGILLAFRAGRMVDMSVGGNGGHSPFQFFDKHTVPPRTMRLESQVRVVPGGSTIRRGTYLAPGVVCMPPMYVNVGAWIGAGTMVDSHALVGSCAQIGERVHLSAAAQIGGVLEPVNASPVVIEDDVVVGGNSGVYEGTIVRRRAVLAAGVVLTRGTPVFDLVRETVYRATPEQALEIPEGAVVVPGARQVKGAWAGEQGLALQTPVIVKYRDEKTDLATALEEWLR</sequence>
<dbReference type="InterPro" id="IPR001451">
    <property type="entry name" value="Hexapep"/>
</dbReference>
<proteinExistence type="inferred from homology"/>
<dbReference type="Pfam" id="PF14602">
    <property type="entry name" value="Hexapep_2"/>
    <property type="match status" value="1"/>
</dbReference>
<comment type="caution">
    <text evidence="3">The sequence shown here is derived from an EMBL/GenBank/DDBJ whole genome shotgun (WGS) entry which is preliminary data.</text>
</comment>
<dbReference type="EMBL" id="BRXS01000006">
    <property type="protein sequence ID" value="GLC27400.1"/>
    <property type="molecule type" value="Genomic_DNA"/>
</dbReference>
<feature type="domain" description="Tetrahydrodipicolinate-N-succinyltransferase chain A" evidence="2">
    <location>
        <begin position="27"/>
        <end position="70"/>
    </location>
</feature>
<dbReference type="Gene3D" id="2.160.10.10">
    <property type="entry name" value="Hexapeptide repeat proteins"/>
    <property type="match status" value="1"/>
</dbReference>
<protein>
    <submittedName>
        <fullName evidence="3">2,3,4,5-tetrahydropyridine-2,6-dicarboxylate N-succinyltransferase</fullName>
    </submittedName>
</protein>
<dbReference type="CDD" id="cd03350">
    <property type="entry name" value="LbH_THP_succinylT"/>
    <property type="match status" value="1"/>
</dbReference>
<evidence type="ECO:0000259" key="2">
    <source>
        <dbReference type="Pfam" id="PF14805"/>
    </source>
</evidence>
<dbReference type="InterPro" id="IPR037133">
    <property type="entry name" value="THP_succinylTrfase_N_sf"/>
</dbReference>
<evidence type="ECO:0000313" key="3">
    <source>
        <dbReference type="EMBL" id="GLC27400.1"/>
    </source>
</evidence>
<reference evidence="3" key="1">
    <citation type="submission" date="2022-08" db="EMBL/GenBank/DDBJ databases">
        <title>Draft genome sequencing of Roseisolibacter agri AW1220.</title>
        <authorList>
            <person name="Tobiishi Y."/>
            <person name="Tonouchi A."/>
        </authorList>
    </citation>
    <scope>NUCLEOTIDE SEQUENCE</scope>
    <source>
        <strain evidence="3">AW1220</strain>
    </source>
</reference>